<evidence type="ECO:0000256" key="2">
    <source>
        <dbReference type="SAM" id="SignalP"/>
    </source>
</evidence>
<name>A0A835XXX4_9CHLO</name>
<proteinExistence type="predicted"/>
<feature type="region of interest" description="Disordered" evidence="1">
    <location>
        <begin position="159"/>
        <end position="218"/>
    </location>
</feature>
<keyword evidence="4" id="KW-1185">Reference proteome</keyword>
<gene>
    <name evidence="3" type="ORF">HYH03_013713</name>
</gene>
<sequence length="867" mass="97668">MAPGHGTCRRQASPLRLPSTAMMAALVLLLAAAAPRIASATERRCDPHRFPYKTLNYTCEADCRTYMLFDVKAECMPNWRTAKEVCEEHGYELATYEQDASMGAFRKLCRDNRYTCWASGHTEPNRCPLMTQEGRIVYQGCEQPVRFVCRTKEPRCPGKSPPPPLHPSHPVRSPPNNPVPPSPPPPSPRPPSPLPPSPQPPVYSPPPSPHPPSTPPVYPPPPRCDPYTYPYTTENYTCHADCRTYVLYDIGARCMPDWRTARKVCESKGLELAPHDEDASNGALRKLCHGNRYTCWASGHTEPNRCPLMTQEGRIVYQGCEQPVRFVCRTKGARCMPDWRTARKVCESKGLELAPHDEDASNGALKKLCRDNRYTCWASGHTEPNRCPLMTQEGRIVYQGCEQPVRFVCRTKGEPPSAAQPQPTQPYPPATPAATPHTYPYTTENYTCHADCRTYVLFDIRARCLPDWRTARKVCESKGLELAPHDEDASNGALKKLCRDNRYTCWASGHTEPNRCPLMTQEGRIVFQGCEQPVRFVCRTKEPNPQPPSPRPPSPRASPPPPKCEPRRFPYKTLNYTCEADCRTYYLYDVRAECMPNWWTAKEICESKGLELAPHDEDASLGAFRKLCRTNGYTCWASGHTEPNRCPLMTQEGRIVYQGCEQPVRFVCRTKESRCPAKSPPPPLHPSHPVRNAPPSPRPQSPRPPSPPPPSPRPPSPLPPSPQPPVYSPPPSPQPPSPRPPSPRASPPPPKCDPHRFPYKTLNYTCETDCRTYTLYDVRAECMPNWWTAKEICESKGLELAPHDEDASLGAFRKLCKNNAYTCWASGHTEPRRCPLMNAQGRIVNQGCDQPVRFVCRTKEPRCPRKE</sequence>
<evidence type="ECO:0000256" key="1">
    <source>
        <dbReference type="SAM" id="MobiDB-lite"/>
    </source>
</evidence>
<feature type="signal peptide" evidence="2">
    <location>
        <begin position="1"/>
        <end position="40"/>
    </location>
</feature>
<evidence type="ECO:0000313" key="4">
    <source>
        <dbReference type="Proteomes" id="UP000612055"/>
    </source>
</evidence>
<dbReference type="AlphaFoldDB" id="A0A835XXX4"/>
<dbReference type="PANTHER" id="PTHR24216:SF65">
    <property type="entry name" value="PAXILLIN-LIKE PROTEIN 1"/>
    <property type="match status" value="1"/>
</dbReference>
<dbReference type="OrthoDB" id="538111at2759"/>
<dbReference type="Proteomes" id="UP000612055">
    <property type="component" value="Unassembled WGS sequence"/>
</dbReference>
<feature type="region of interest" description="Disordered" evidence="1">
    <location>
        <begin position="412"/>
        <end position="435"/>
    </location>
</feature>
<keyword evidence="2" id="KW-0732">Signal</keyword>
<comment type="caution">
    <text evidence="3">The sequence shown here is derived from an EMBL/GenBank/DDBJ whole genome shotgun (WGS) entry which is preliminary data.</text>
</comment>
<evidence type="ECO:0000313" key="3">
    <source>
        <dbReference type="EMBL" id="KAG2487714.1"/>
    </source>
</evidence>
<feature type="compositionally biased region" description="Pro residues" evidence="1">
    <location>
        <begin position="544"/>
        <end position="563"/>
    </location>
</feature>
<dbReference type="InterPro" id="IPR016187">
    <property type="entry name" value="CTDL_fold"/>
</dbReference>
<feature type="compositionally biased region" description="Pro residues" evidence="1">
    <location>
        <begin position="678"/>
        <end position="751"/>
    </location>
</feature>
<accession>A0A835XXX4</accession>
<protein>
    <submittedName>
        <fullName evidence="3">Uncharacterized protein</fullName>
    </submittedName>
</protein>
<feature type="chain" id="PRO_5033059696" evidence="2">
    <location>
        <begin position="41"/>
        <end position="867"/>
    </location>
</feature>
<feature type="region of interest" description="Disordered" evidence="1">
    <location>
        <begin position="675"/>
        <end position="754"/>
    </location>
</feature>
<dbReference type="SUPFAM" id="SSF56436">
    <property type="entry name" value="C-type lectin-like"/>
    <property type="match status" value="5"/>
</dbReference>
<dbReference type="EMBL" id="JAEHOE010000093">
    <property type="protein sequence ID" value="KAG2487714.1"/>
    <property type="molecule type" value="Genomic_DNA"/>
</dbReference>
<organism evidence="3 4">
    <name type="scientific">Edaphochlamys debaryana</name>
    <dbReference type="NCBI Taxonomy" id="47281"/>
    <lineage>
        <taxon>Eukaryota</taxon>
        <taxon>Viridiplantae</taxon>
        <taxon>Chlorophyta</taxon>
        <taxon>core chlorophytes</taxon>
        <taxon>Chlorophyceae</taxon>
        <taxon>CS clade</taxon>
        <taxon>Chlamydomonadales</taxon>
        <taxon>Chlamydomonadales incertae sedis</taxon>
        <taxon>Edaphochlamys</taxon>
    </lineage>
</organism>
<reference evidence="3" key="1">
    <citation type="journal article" date="2020" name="bioRxiv">
        <title>Comparative genomics of Chlamydomonas.</title>
        <authorList>
            <person name="Craig R.J."/>
            <person name="Hasan A.R."/>
            <person name="Ness R.W."/>
            <person name="Keightley P.D."/>
        </authorList>
    </citation>
    <scope>NUCLEOTIDE SEQUENCE</scope>
    <source>
        <strain evidence="3">CCAP 11/70</strain>
    </source>
</reference>
<dbReference type="PANTHER" id="PTHR24216">
    <property type="entry name" value="PAXILLIN-RELATED"/>
    <property type="match status" value="1"/>
</dbReference>
<feature type="region of interest" description="Disordered" evidence="1">
    <location>
        <begin position="541"/>
        <end position="564"/>
    </location>
</feature>